<evidence type="ECO:0000313" key="5">
    <source>
        <dbReference type="Proteomes" id="UP000500826"/>
    </source>
</evidence>
<keyword evidence="2" id="KW-0472">Membrane</keyword>
<evidence type="ECO:0000256" key="1">
    <source>
        <dbReference type="SAM" id="MobiDB-lite"/>
    </source>
</evidence>
<organism evidence="4 5">
    <name type="scientific">Ramlibacter terrae</name>
    <dbReference type="NCBI Taxonomy" id="2732511"/>
    <lineage>
        <taxon>Bacteria</taxon>
        <taxon>Pseudomonadati</taxon>
        <taxon>Pseudomonadota</taxon>
        <taxon>Betaproteobacteria</taxon>
        <taxon>Burkholderiales</taxon>
        <taxon>Comamonadaceae</taxon>
        <taxon>Ramlibacter</taxon>
    </lineage>
</organism>
<protein>
    <submittedName>
        <fullName evidence="4">DUF3426 domain-containing protein</fullName>
    </submittedName>
</protein>
<reference evidence="4 5" key="2">
    <citation type="submission" date="2020-05" db="EMBL/GenBank/DDBJ databases">
        <authorList>
            <person name="Khan S.A."/>
            <person name="Jeon C.O."/>
            <person name="Chun B.H."/>
        </authorList>
    </citation>
    <scope>NUCLEOTIDE SEQUENCE [LARGE SCALE GENOMIC DNA]</scope>
    <source>
        <strain evidence="4 5">H242</strain>
    </source>
</reference>
<evidence type="ECO:0000256" key="2">
    <source>
        <dbReference type="SAM" id="Phobius"/>
    </source>
</evidence>
<reference evidence="4 5" key="1">
    <citation type="submission" date="2020-05" db="EMBL/GenBank/DDBJ databases">
        <title>Ramlibacter rhizophilus sp. nov., isolated from rhizosphere soil of national flower Mugunghwa from South Korea.</title>
        <authorList>
            <person name="Zheng-Fei Y."/>
            <person name="Huan T."/>
        </authorList>
    </citation>
    <scope>NUCLEOTIDE SEQUENCE [LARGE SCALE GENOMIC DNA]</scope>
    <source>
        <strain evidence="4 5">H242</strain>
    </source>
</reference>
<dbReference type="InterPro" id="IPR011723">
    <property type="entry name" value="Znf/thioredoxin_put"/>
</dbReference>
<keyword evidence="2" id="KW-0812">Transmembrane</keyword>
<proteinExistence type="predicted"/>
<dbReference type="Pfam" id="PF11906">
    <property type="entry name" value="DUF3426"/>
    <property type="match status" value="1"/>
</dbReference>
<accession>A0ABX6P6V1</accession>
<dbReference type="Proteomes" id="UP000500826">
    <property type="component" value="Chromosome"/>
</dbReference>
<keyword evidence="5" id="KW-1185">Reference proteome</keyword>
<feature type="region of interest" description="Disordered" evidence="1">
    <location>
        <begin position="130"/>
        <end position="156"/>
    </location>
</feature>
<evidence type="ECO:0000259" key="3">
    <source>
        <dbReference type="Pfam" id="PF13719"/>
    </source>
</evidence>
<feature type="domain" description="Zinc finger/thioredoxin putative" evidence="3">
    <location>
        <begin position="3"/>
        <end position="39"/>
    </location>
</feature>
<evidence type="ECO:0000313" key="4">
    <source>
        <dbReference type="EMBL" id="QJW85073.1"/>
    </source>
</evidence>
<dbReference type="Pfam" id="PF13719">
    <property type="entry name" value="Zn_ribbon_5"/>
    <property type="match status" value="1"/>
</dbReference>
<feature type="compositionally biased region" description="Pro residues" evidence="1">
    <location>
        <begin position="83"/>
        <end position="96"/>
    </location>
</feature>
<dbReference type="EMBL" id="CP053418">
    <property type="protein sequence ID" value="QJW85073.1"/>
    <property type="molecule type" value="Genomic_DNA"/>
</dbReference>
<dbReference type="NCBIfam" id="TIGR02098">
    <property type="entry name" value="MJ0042_CXXC"/>
    <property type="match status" value="1"/>
</dbReference>
<dbReference type="InterPro" id="IPR021834">
    <property type="entry name" value="DUF3426"/>
</dbReference>
<sequence length="330" mass="35409">MSLITSCPACGTMFRVVPDQLKISEGWVRCGHCAEVFDASAHLDDEAALAPVPPSASAAGATDDPVRGWESTAAAPLASVPAPLLPTPAEPPPAPAPASNSRFGPDSQSLEPSSLDAPFVFRRSDFDHSALPSVLPPAPDSRLQEEPDDDDATAPALEQVSFVRDARRKAVWRRPLVRLALTFFGLLLAAALALQLAYHERDRLAALQPDLRPLLVQMCGYLDCRLAHPRQIEAIVIDSSGFNRMRGDTYRLTFNARNTAPTRVATPSLELTLTDSQDQPLLRRVLSPQELGANDGFIPAASEWSGAAGVVVSPTSGVRVSGYRLLAFYP</sequence>
<gene>
    <name evidence="4" type="ORF">HK414_20975</name>
</gene>
<name>A0ABX6P6V1_9BURK</name>
<keyword evidence="2" id="KW-1133">Transmembrane helix</keyword>
<feature type="transmembrane region" description="Helical" evidence="2">
    <location>
        <begin position="176"/>
        <end position="198"/>
    </location>
</feature>
<feature type="compositionally biased region" description="Polar residues" evidence="1">
    <location>
        <begin position="99"/>
        <end position="112"/>
    </location>
</feature>
<feature type="region of interest" description="Disordered" evidence="1">
    <location>
        <begin position="81"/>
        <end position="112"/>
    </location>
</feature>